<feature type="transmembrane region" description="Helical" evidence="8">
    <location>
        <begin position="168"/>
        <end position="188"/>
    </location>
</feature>
<dbReference type="AlphaFoldDB" id="A0A554JCI0"/>
<keyword evidence="3" id="KW-0328">Glycosyltransferase</keyword>
<evidence type="ECO:0000256" key="5">
    <source>
        <dbReference type="ARBA" id="ARBA00022692"/>
    </source>
</evidence>
<keyword evidence="7 8" id="KW-0472">Membrane</keyword>
<evidence type="ECO:0000313" key="10">
    <source>
        <dbReference type="EMBL" id="TSC65978.1"/>
    </source>
</evidence>
<name>A0A554JCI0_9BACT</name>
<evidence type="ECO:0000256" key="6">
    <source>
        <dbReference type="ARBA" id="ARBA00022989"/>
    </source>
</evidence>
<keyword evidence="4" id="KW-0808">Transferase</keyword>
<protein>
    <recommendedName>
        <fullName evidence="9">Glycosyltransferase RgtA/B/C/D-like domain-containing protein</fullName>
    </recommendedName>
</protein>
<reference evidence="10 11" key="1">
    <citation type="submission" date="2017-07" db="EMBL/GenBank/DDBJ databases">
        <title>Mechanisms for carbon and nitrogen cycling indicate functional differentiation within the Candidate Phyla Radiation.</title>
        <authorList>
            <person name="Danczak R.E."/>
            <person name="Johnston M.D."/>
            <person name="Kenah C."/>
            <person name="Slattery M."/>
            <person name="Wrighton K.C."/>
            <person name="Wilkins M.J."/>
        </authorList>
    </citation>
    <scope>NUCLEOTIDE SEQUENCE [LARGE SCALE GENOMIC DNA]</scope>
    <source>
        <strain evidence="10">Gr01-1014_77</strain>
    </source>
</reference>
<dbReference type="InterPro" id="IPR050297">
    <property type="entry name" value="LipidA_mod_glycosyltrf_83"/>
</dbReference>
<evidence type="ECO:0000313" key="11">
    <source>
        <dbReference type="Proteomes" id="UP000319613"/>
    </source>
</evidence>
<dbReference type="GO" id="GO:0016763">
    <property type="term" value="F:pentosyltransferase activity"/>
    <property type="evidence" value="ECO:0007669"/>
    <property type="project" value="TreeGrafter"/>
</dbReference>
<dbReference type="GO" id="GO:0010041">
    <property type="term" value="P:response to iron(III) ion"/>
    <property type="evidence" value="ECO:0007669"/>
    <property type="project" value="TreeGrafter"/>
</dbReference>
<keyword evidence="6 8" id="KW-1133">Transmembrane helix</keyword>
<accession>A0A554JCI0</accession>
<comment type="subcellular location">
    <subcellularLocation>
        <location evidence="1">Cell membrane</location>
        <topology evidence="1">Multi-pass membrane protein</topology>
    </subcellularLocation>
</comment>
<feature type="transmembrane region" description="Helical" evidence="8">
    <location>
        <begin position="341"/>
        <end position="359"/>
    </location>
</feature>
<evidence type="ECO:0000256" key="3">
    <source>
        <dbReference type="ARBA" id="ARBA00022676"/>
    </source>
</evidence>
<comment type="caution">
    <text evidence="10">The sequence shown here is derived from an EMBL/GenBank/DDBJ whole genome shotgun (WGS) entry which is preliminary data.</text>
</comment>
<feature type="domain" description="Glycosyltransferase RgtA/B/C/D-like" evidence="9">
    <location>
        <begin position="55"/>
        <end position="216"/>
    </location>
</feature>
<evidence type="ECO:0000256" key="4">
    <source>
        <dbReference type="ARBA" id="ARBA00022679"/>
    </source>
</evidence>
<evidence type="ECO:0000256" key="7">
    <source>
        <dbReference type="ARBA" id="ARBA00023136"/>
    </source>
</evidence>
<evidence type="ECO:0000256" key="1">
    <source>
        <dbReference type="ARBA" id="ARBA00004651"/>
    </source>
</evidence>
<dbReference type="Proteomes" id="UP000319613">
    <property type="component" value="Unassembled WGS sequence"/>
</dbReference>
<keyword evidence="5 8" id="KW-0812">Transmembrane</keyword>
<evidence type="ECO:0000256" key="2">
    <source>
        <dbReference type="ARBA" id="ARBA00022475"/>
    </source>
</evidence>
<gene>
    <name evidence="10" type="ORF">G01um101477_266</name>
</gene>
<dbReference type="EMBL" id="VMFF01000019">
    <property type="protein sequence ID" value="TSC65978.1"/>
    <property type="molecule type" value="Genomic_DNA"/>
</dbReference>
<evidence type="ECO:0000256" key="8">
    <source>
        <dbReference type="SAM" id="Phobius"/>
    </source>
</evidence>
<feature type="transmembrane region" description="Helical" evidence="8">
    <location>
        <begin position="75"/>
        <end position="93"/>
    </location>
</feature>
<evidence type="ECO:0000259" key="9">
    <source>
        <dbReference type="Pfam" id="PF13231"/>
    </source>
</evidence>
<dbReference type="GO" id="GO:0005886">
    <property type="term" value="C:plasma membrane"/>
    <property type="evidence" value="ECO:0007669"/>
    <property type="project" value="UniProtKB-SubCell"/>
</dbReference>
<dbReference type="Pfam" id="PF13231">
    <property type="entry name" value="PMT_2"/>
    <property type="match status" value="1"/>
</dbReference>
<feature type="transmembrane region" description="Helical" evidence="8">
    <location>
        <begin position="200"/>
        <end position="216"/>
    </location>
</feature>
<feature type="transmembrane region" description="Helical" evidence="8">
    <location>
        <begin position="262"/>
        <end position="279"/>
    </location>
</feature>
<dbReference type="GO" id="GO:0009103">
    <property type="term" value="P:lipopolysaccharide biosynthetic process"/>
    <property type="evidence" value="ECO:0007669"/>
    <property type="project" value="UniProtKB-ARBA"/>
</dbReference>
<dbReference type="PANTHER" id="PTHR33908:SF3">
    <property type="entry name" value="UNDECAPRENYL PHOSPHATE-ALPHA-4-AMINO-4-DEOXY-L-ARABINOSE ARABINOSYL TRANSFERASE"/>
    <property type="match status" value="1"/>
</dbReference>
<sequence length="496" mass="57490">MKKHYVLLGSILLVAALLRLFNLTAISLWHDEAFSALLVNYSWQEMFYRIGLDVHPPFYYVILRLWSDVFGHSLFALRGFSVFFGIATVWAGYGFVKVAFKKESLALATALLIAVNPFQIQYVTEARMYTLGTFLLLISGYFLVKAFDTKKIVYWLGFILSTSAAMYTHYYLFFSIFGIGLFALYYLFKNYRLELKKYSQLVFSYIIVLLLYVPWLKTFKYQFTQVQENYWIPKMHEWSVPLTNWRMIFGTGADSNNPITKVFLVIASLFTIFLVYRVIKKEKSIYKWLALLGTIVPFLGALLLSFKQSIYLDRYFLFAGLFYTILLCLFIFELSNKKLKYGIYILMVAVSILNWWGFWSSMDIKHKPGMSSAASYLNNNIEQGDILLIGSSSEFFNFKFYNRSTASPLLYIPGISEVKQLPHFSGTALLTNAELIHDLNKDVEKGSTVWTLWTNAFGGVKPEVPQNWVQIGQDHSWEDVRPFAGTWIMVDEYLVK</sequence>
<proteinExistence type="predicted"/>
<dbReference type="InterPro" id="IPR038731">
    <property type="entry name" value="RgtA/B/C-like"/>
</dbReference>
<feature type="transmembrane region" description="Helical" evidence="8">
    <location>
        <begin position="316"/>
        <end position="335"/>
    </location>
</feature>
<organism evidence="10 11">
    <name type="scientific">Candidatus Doudnabacteria bacterium Gr01-1014_77</name>
    <dbReference type="NCBI Taxonomy" id="2017133"/>
    <lineage>
        <taxon>Bacteria</taxon>
        <taxon>Candidatus Doudnaibacteriota</taxon>
    </lineage>
</organism>
<feature type="transmembrane region" description="Helical" evidence="8">
    <location>
        <begin position="285"/>
        <end position="304"/>
    </location>
</feature>
<keyword evidence="2" id="KW-1003">Cell membrane</keyword>
<dbReference type="PANTHER" id="PTHR33908">
    <property type="entry name" value="MANNOSYLTRANSFERASE YKCB-RELATED"/>
    <property type="match status" value="1"/>
</dbReference>
<feature type="transmembrane region" description="Helical" evidence="8">
    <location>
        <begin position="128"/>
        <end position="147"/>
    </location>
</feature>